<sequence length="245" mass="28856">KNLLTLNTDKSYFCIFRTVQSHMLNLPEKIEFNGKFINRSNSIKYLGITLDENINWNEHVTNLTKSLKSLFTVFYNIRRYLTKEHARVIYYTMIYSKVKYGICAYGFTKGENINKLQVLQNRLLKVLLEKKIRFSTNELHKELDVLKVGDLFRQELSSFVCNYFKGNLPDVFCNYFQTFSQIHSINTRGNTDRLIIPLHRTDFGEETVKVTGCKVWNMLNQEQKDIGNPKAFRKAFRINTISSYI</sequence>
<evidence type="ECO:0000313" key="2">
    <source>
        <dbReference type="Proteomes" id="UP001497623"/>
    </source>
</evidence>
<reference evidence="1 2" key="1">
    <citation type="submission" date="2024-05" db="EMBL/GenBank/DDBJ databases">
        <authorList>
            <person name="Wallberg A."/>
        </authorList>
    </citation>
    <scope>NUCLEOTIDE SEQUENCE [LARGE SCALE GENOMIC DNA]</scope>
</reference>
<dbReference type="AlphaFoldDB" id="A0AAV2SAZ6"/>
<evidence type="ECO:0008006" key="3">
    <source>
        <dbReference type="Google" id="ProtNLM"/>
    </source>
</evidence>
<dbReference type="Proteomes" id="UP001497623">
    <property type="component" value="Unassembled WGS sequence"/>
</dbReference>
<proteinExistence type="predicted"/>
<evidence type="ECO:0000313" key="1">
    <source>
        <dbReference type="EMBL" id="CAL4174305.1"/>
    </source>
</evidence>
<protein>
    <recommendedName>
        <fullName evidence="3">Reverse transcriptase</fullName>
    </recommendedName>
</protein>
<comment type="caution">
    <text evidence="1">The sequence shown here is derived from an EMBL/GenBank/DDBJ whole genome shotgun (WGS) entry which is preliminary data.</text>
</comment>
<name>A0AAV2SAZ6_MEGNR</name>
<organism evidence="1 2">
    <name type="scientific">Meganyctiphanes norvegica</name>
    <name type="common">Northern krill</name>
    <name type="synonym">Thysanopoda norvegica</name>
    <dbReference type="NCBI Taxonomy" id="48144"/>
    <lineage>
        <taxon>Eukaryota</taxon>
        <taxon>Metazoa</taxon>
        <taxon>Ecdysozoa</taxon>
        <taxon>Arthropoda</taxon>
        <taxon>Crustacea</taxon>
        <taxon>Multicrustacea</taxon>
        <taxon>Malacostraca</taxon>
        <taxon>Eumalacostraca</taxon>
        <taxon>Eucarida</taxon>
        <taxon>Euphausiacea</taxon>
        <taxon>Euphausiidae</taxon>
        <taxon>Meganyctiphanes</taxon>
    </lineage>
</organism>
<feature type="non-terminal residue" evidence="1">
    <location>
        <position position="1"/>
    </location>
</feature>
<dbReference type="EMBL" id="CAXKWB010053347">
    <property type="protein sequence ID" value="CAL4174305.1"/>
    <property type="molecule type" value="Genomic_DNA"/>
</dbReference>
<keyword evidence="2" id="KW-1185">Reference proteome</keyword>
<accession>A0AAV2SAZ6</accession>
<gene>
    <name evidence="1" type="ORF">MNOR_LOCUS34488</name>
</gene>